<organism evidence="1">
    <name type="scientific">bioreactor metagenome</name>
    <dbReference type="NCBI Taxonomy" id="1076179"/>
    <lineage>
        <taxon>unclassified sequences</taxon>
        <taxon>metagenomes</taxon>
        <taxon>ecological metagenomes</taxon>
    </lineage>
</organism>
<reference evidence="1" key="1">
    <citation type="submission" date="2019-08" db="EMBL/GenBank/DDBJ databases">
        <authorList>
            <person name="Kucharzyk K."/>
            <person name="Murdoch R.W."/>
            <person name="Higgins S."/>
            <person name="Loffler F."/>
        </authorList>
    </citation>
    <scope>NUCLEOTIDE SEQUENCE</scope>
</reference>
<dbReference type="AlphaFoldDB" id="A0A645HSU5"/>
<proteinExistence type="predicted"/>
<gene>
    <name evidence="1" type="ORF">SDC9_188822</name>
</gene>
<dbReference type="EMBL" id="VSSQ01098223">
    <property type="protein sequence ID" value="MPN41279.1"/>
    <property type="molecule type" value="Genomic_DNA"/>
</dbReference>
<evidence type="ECO:0000313" key="1">
    <source>
        <dbReference type="EMBL" id="MPN41279.1"/>
    </source>
</evidence>
<sequence>MNGDQNRSGVRGSVGIIAGVADGDLAVVIGSRNEGDIRKVRGGAPVIRDAGGNKRIVACGGGIAVIQLSVGAGGQHEFHVGEVFPGGGIAYRVEACGVKGDFCVLIGVVRDLGDVIAHGYGAGAILRIARLV</sequence>
<name>A0A645HSU5_9ZZZZ</name>
<comment type="caution">
    <text evidence="1">The sequence shown here is derived from an EMBL/GenBank/DDBJ whole genome shotgun (WGS) entry which is preliminary data.</text>
</comment>
<accession>A0A645HSU5</accession>
<protein>
    <submittedName>
        <fullName evidence="1">Uncharacterized protein</fullName>
    </submittedName>
</protein>